<dbReference type="InterPro" id="IPR036890">
    <property type="entry name" value="HATPase_C_sf"/>
</dbReference>
<reference evidence="9 10" key="1">
    <citation type="submission" date="2018-11" db="EMBL/GenBank/DDBJ databases">
        <title>The genome draft of YIM 96095.</title>
        <authorList>
            <person name="Tang S.-K."/>
            <person name="Chunyu W.-X."/>
            <person name="Feng Y.-Z."/>
        </authorList>
    </citation>
    <scope>NUCLEOTIDE SEQUENCE [LARGE SCALE GENOMIC DNA]</scope>
    <source>
        <strain evidence="9 10">YIM 96095</strain>
    </source>
</reference>
<evidence type="ECO:0000256" key="6">
    <source>
        <dbReference type="SAM" id="MobiDB-lite"/>
    </source>
</evidence>
<keyword evidence="5" id="KW-0418">Kinase</keyword>
<evidence type="ECO:0000256" key="4">
    <source>
        <dbReference type="ARBA" id="ARBA00022679"/>
    </source>
</evidence>
<keyword evidence="3" id="KW-0597">Phosphoprotein</keyword>
<dbReference type="PANTHER" id="PTHR45436">
    <property type="entry name" value="SENSOR HISTIDINE KINASE YKOH"/>
    <property type="match status" value="1"/>
</dbReference>
<comment type="catalytic activity">
    <reaction evidence="1">
        <text>ATP + protein L-histidine = ADP + protein N-phospho-L-histidine.</text>
        <dbReference type="EC" id="2.7.13.3"/>
    </reaction>
</comment>
<feature type="transmembrane region" description="Helical" evidence="7">
    <location>
        <begin position="20"/>
        <end position="39"/>
    </location>
</feature>
<evidence type="ECO:0000256" key="3">
    <source>
        <dbReference type="ARBA" id="ARBA00022553"/>
    </source>
</evidence>
<dbReference type="GO" id="GO:0000160">
    <property type="term" value="P:phosphorelay signal transduction system"/>
    <property type="evidence" value="ECO:0007669"/>
    <property type="project" value="TreeGrafter"/>
</dbReference>
<dbReference type="SMART" id="SM00387">
    <property type="entry name" value="HATPase_c"/>
    <property type="match status" value="1"/>
</dbReference>
<dbReference type="RefSeq" id="WP_123201430.1">
    <property type="nucleotide sequence ID" value="NZ_RJMB01000010.1"/>
</dbReference>
<feature type="region of interest" description="Disordered" evidence="6">
    <location>
        <begin position="650"/>
        <end position="828"/>
    </location>
</feature>
<evidence type="ECO:0000313" key="9">
    <source>
        <dbReference type="EMBL" id="RNL84613.1"/>
    </source>
</evidence>
<organism evidence="9 10">
    <name type="scientific">Halostreptopolyspora alba</name>
    <dbReference type="NCBI Taxonomy" id="2487137"/>
    <lineage>
        <taxon>Bacteria</taxon>
        <taxon>Bacillati</taxon>
        <taxon>Actinomycetota</taxon>
        <taxon>Actinomycetes</taxon>
        <taxon>Streptosporangiales</taxon>
        <taxon>Nocardiopsidaceae</taxon>
        <taxon>Halostreptopolyspora</taxon>
    </lineage>
</organism>
<dbReference type="InterPro" id="IPR003594">
    <property type="entry name" value="HATPase_dom"/>
</dbReference>
<feature type="compositionally biased region" description="Polar residues" evidence="6">
    <location>
        <begin position="653"/>
        <end position="663"/>
    </location>
</feature>
<keyword evidence="7" id="KW-1133">Transmembrane helix</keyword>
<feature type="compositionally biased region" description="Basic and acidic residues" evidence="6">
    <location>
        <begin position="366"/>
        <end position="381"/>
    </location>
</feature>
<feature type="compositionally biased region" description="Basic and acidic residues" evidence="6">
    <location>
        <begin position="813"/>
        <end position="828"/>
    </location>
</feature>
<comment type="caution">
    <text evidence="9">The sequence shown here is derived from an EMBL/GenBank/DDBJ whole genome shotgun (WGS) entry which is preliminary data.</text>
</comment>
<proteinExistence type="predicted"/>
<dbReference type="InterPro" id="IPR050428">
    <property type="entry name" value="TCS_sensor_his_kinase"/>
</dbReference>
<feature type="domain" description="Histidine kinase/HSP90-like ATPase" evidence="8">
    <location>
        <begin position="533"/>
        <end position="645"/>
    </location>
</feature>
<dbReference type="Pfam" id="PF02518">
    <property type="entry name" value="HATPase_c"/>
    <property type="match status" value="1"/>
</dbReference>
<accession>A0A3N0E9V6</accession>
<keyword evidence="7" id="KW-0472">Membrane</keyword>
<dbReference type="AlphaFoldDB" id="A0A3N0E9V6"/>
<keyword evidence="4" id="KW-0808">Transferase</keyword>
<dbReference type="GO" id="GO:0004673">
    <property type="term" value="F:protein histidine kinase activity"/>
    <property type="evidence" value="ECO:0007669"/>
    <property type="project" value="UniProtKB-EC"/>
</dbReference>
<dbReference type="Gene3D" id="3.30.565.10">
    <property type="entry name" value="Histidine kinase-like ATPase, C-terminal domain"/>
    <property type="match status" value="1"/>
</dbReference>
<dbReference type="EC" id="2.7.13.3" evidence="2"/>
<dbReference type="GO" id="GO:0005886">
    <property type="term" value="C:plasma membrane"/>
    <property type="evidence" value="ECO:0007669"/>
    <property type="project" value="TreeGrafter"/>
</dbReference>
<dbReference type="Proteomes" id="UP000269198">
    <property type="component" value="Unassembled WGS sequence"/>
</dbReference>
<evidence type="ECO:0000256" key="7">
    <source>
        <dbReference type="SAM" id="Phobius"/>
    </source>
</evidence>
<dbReference type="CDD" id="cd00075">
    <property type="entry name" value="HATPase"/>
    <property type="match status" value="1"/>
</dbReference>
<gene>
    <name evidence="9" type="ORF">EFW17_11955</name>
</gene>
<dbReference type="Pfam" id="PF08376">
    <property type="entry name" value="NIT"/>
    <property type="match status" value="1"/>
</dbReference>
<dbReference type="SUPFAM" id="SSF55874">
    <property type="entry name" value="ATPase domain of HSP90 chaperone/DNA topoisomerase II/histidine kinase"/>
    <property type="match status" value="1"/>
</dbReference>
<name>A0A3N0E9V6_9ACTN</name>
<keyword evidence="10" id="KW-1185">Reference proteome</keyword>
<dbReference type="OrthoDB" id="3845898at2"/>
<evidence type="ECO:0000256" key="2">
    <source>
        <dbReference type="ARBA" id="ARBA00012438"/>
    </source>
</evidence>
<dbReference type="PANTHER" id="PTHR45436:SF5">
    <property type="entry name" value="SENSOR HISTIDINE KINASE TRCS"/>
    <property type="match status" value="1"/>
</dbReference>
<feature type="region of interest" description="Disordered" evidence="6">
    <location>
        <begin position="366"/>
        <end position="386"/>
    </location>
</feature>
<protein>
    <recommendedName>
        <fullName evidence="2">histidine kinase</fullName>
        <ecNumber evidence="2">2.7.13.3</ecNumber>
    </recommendedName>
</protein>
<keyword evidence="7" id="KW-0812">Transmembrane</keyword>
<dbReference type="InterPro" id="IPR013587">
    <property type="entry name" value="Nitrate/nitrite_sensing"/>
</dbReference>
<dbReference type="EMBL" id="RJMB01000010">
    <property type="protein sequence ID" value="RNL84613.1"/>
    <property type="molecule type" value="Genomic_DNA"/>
</dbReference>
<evidence type="ECO:0000313" key="10">
    <source>
        <dbReference type="Proteomes" id="UP000269198"/>
    </source>
</evidence>
<evidence type="ECO:0000256" key="5">
    <source>
        <dbReference type="ARBA" id="ARBA00022777"/>
    </source>
</evidence>
<evidence type="ECO:0000259" key="8">
    <source>
        <dbReference type="SMART" id="SM00387"/>
    </source>
</evidence>
<evidence type="ECO:0000256" key="1">
    <source>
        <dbReference type="ARBA" id="ARBA00000085"/>
    </source>
</evidence>
<sequence>MQEAKQRRVRSIESRLRGIVLAPIAAVAAIWLMTSGYLAHDAFTQYSVAESNQELLTPTAIALTAVMDERSATAAYLERPEESRETLEAARTEADEYMTDVLDRFDEGALNVPHDVHDQLHALEREFDKIGDVRDEVDRGDLSRSEILTYYNELSAVGADIFHEQAHVNSTQDAVGPGMSTTSIFRAVDTLARADARLARGFASGELSTADQAEFTRLMGSYRTTLGSLDEAMGPAPQRTLRDLLDGSDWATLTEFGDTIAERTVTTTIDPTTGERSEDLSLPVSEDEWRAAYTPVKETLTEVGEEQARWYTDIQQQHANQALALAVGGSLGIAALGAGVLVFATRSARALVGRLHRLRDEAQDLTERGLPEALEKGRETPEGSVRTEALRVSGEDDADEIGQVARSFNSAHRTAVNAAIQQTEMRQGINRVFLNIAHRSQTLVHRQLKLLDKMERDQEDPNQLDELFKLDHLATRSRRNAENLLILGGETPGRTWHRPMPLIDVLRGAISESGDYTRVQREHIARVSLKGPAVADVIHLVAELVDNATAFSPPSTQVRLSGEEVANGVAVEIEDRGIGMADAELRAANELLAEPPEFDVMRLNERTRLGLFVVSHLAHRHDIRVRLRGSPYGGIQAIILIPSELVVPDPTPASVTEGSTEGSGATDPADSRTLTAGADLIAGTPASANGHHPTGESPPDIVTGTYTASGLPKRDRFGSGTEPDPPIGETTSHPEPPSDDSGDPRPELPKRTPQANLAPQLYDTPPATPGGDSAEAAPVDDGSEGSPTETPQEERSDRLRRNMTAFQHGTQRGRREGRARTTETEKDS</sequence>